<proteinExistence type="predicted"/>
<accession>A0ABW3RMZ9</accession>
<sequence>MKNNVSSILAVSLFVLGFSSCQSNSSQNTSENTTSNSNDWTTSELAGKYSYVGNGDTITLDISSQNDSLVGPLNYSFKEKDRNAGTFRGVIKDSLLVGEYSFMSEGMNSIRETVFGIVPEGLIEGFGEIEDTGEKVIFRNIDSLRFDHGMILKKN</sequence>
<feature type="signal peptide" evidence="1">
    <location>
        <begin position="1"/>
        <end position="25"/>
    </location>
</feature>
<reference evidence="3" key="1">
    <citation type="journal article" date="2019" name="Int. J. Syst. Evol. Microbiol.">
        <title>The Global Catalogue of Microorganisms (GCM) 10K type strain sequencing project: providing services to taxonomists for standard genome sequencing and annotation.</title>
        <authorList>
            <consortium name="The Broad Institute Genomics Platform"/>
            <consortium name="The Broad Institute Genome Sequencing Center for Infectious Disease"/>
            <person name="Wu L."/>
            <person name="Ma J."/>
        </authorList>
    </citation>
    <scope>NUCLEOTIDE SEQUENCE [LARGE SCALE GENOMIC DNA]</scope>
    <source>
        <strain evidence="3">CCUG 52468</strain>
    </source>
</reference>
<organism evidence="2 3">
    <name type="scientific">Sphingobacterium daejeonense</name>
    <dbReference type="NCBI Taxonomy" id="371142"/>
    <lineage>
        <taxon>Bacteria</taxon>
        <taxon>Pseudomonadati</taxon>
        <taxon>Bacteroidota</taxon>
        <taxon>Sphingobacteriia</taxon>
        <taxon>Sphingobacteriales</taxon>
        <taxon>Sphingobacteriaceae</taxon>
        <taxon>Sphingobacterium</taxon>
    </lineage>
</organism>
<feature type="chain" id="PRO_5046047176" evidence="1">
    <location>
        <begin position="26"/>
        <end position="155"/>
    </location>
</feature>
<evidence type="ECO:0000313" key="2">
    <source>
        <dbReference type="EMBL" id="MFD1166398.1"/>
    </source>
</evidence>
<dbReference type="RefSeq" id="WP_380897032.1">
    <property type="nucleotide sequence ID" value="NZ_JBHTKY010000018.1"/>
</dbReference>
<dbReference type="EMBL" id="JBHTKY010000018">
    <property type="protein sequence ID" value="MFD1166398.1"/>
    <property type="molecule type" value="Genomic_DNA"/>
</dbReference>
<dbReference type="Proteomes" id="UP001597205">
    <property type="component" value="Unassembled WGS sequence"/>
</dbReference>
<name>A0ABW3RMZ9_9SPHI</name>
<keyword evidence="1" id="KW-0732">Signal</keyword>
<keyword evidence="3" id="KW-1185">Reference proteome</keyword>
<dbReference type="PROSITE" id="PS51257">
    <property type="entry name" value="PROKAR_LIPOPROTEIN"/>
    <property type="match status" value="1"/>
</dbReference>
<evidence type="ECO:0000313" key="3">
    <source>
        <dbReference type="Proteomes" id="UP001597205"/>
    </source>
</evidence>
<evidence type="ECO:0000256" key="1">
    <source>
        <dbReference type="SAM" id="SignalP"/>
    </source>
</evidence>
<comment type="caution">
    <text evidence="2">The sequence shown here is derived from an EMBL/GenBank/DDBJ whole genome shotgun (WGS) entry which is preliminary data.</text>
</comment>
<gene>
    <name evidence="2" type="ORF">ACFQ2C_12360</name>
</gene>
<protein>
    <submittedName>
        <fullName evidence="2">Uncharacterized protein</fullName>
    </submittedName>
</protein>